<keyword evidence="4" id="KW-1185">Reference proteome</keyword>
<sequence>MVPQPARRRRRHRRTPRRRGRTDHPVGPPRRTRRGRTRPRVRRTGPPRPVLRRLRRAHRPHHPGARPAPARPVRRPRARRPRARPAPAAPRGPAPPTRRPAHPPRPRRTGPAPDLAAQLRERCLTFCYGLGMHHTREEGAFTAFERQYPQLIPALARLRAEHRTVAEALDRFEARLSAPGADPGELRAELDRLTEGLEAHFAYEETHLLPPSAPHPPR</sequence>
<evidence type="ECO:0000259" key="2">
    <source>
        <dbReference type="Pfam" id="PF01814"/>
    </source>
</evidence>
<feature type="compositionally biased region" description="Basic residues" evidence="1">
    <location>
        <begin position="99"/>
        <end position="108"/>
    </location>
</feature>
<dbReference type="Gene3D" id="1.20.120.520">
    <property type="entry name" value="nmb1532 protein domain like"/>
    <property type="match status" value="1"/>
</dbReference>
<dbReference type="HOGENOM" id="CLU_1265548_0_0_11"/>
<reference evidence="3 4" key="1">
    <citation type="submission" date="2014-05" db="EMBL/GenBank/DDBJ databases">
        <title>Draft Genome Sequence of Kitasatospora cheerisanensis KCTC 2395.</title>
        <authorList>
            <person name="Nam D.H."/>
        </authorList>
    </citation>
    <scope>NUCLEOTIDE SEQUENCE [LARGE SCALE GENOMIC DNA]</scope>
    <source>
        <strain evidence="3 4">KCTC 2395</strain>
    </source>
</reference>
<feature type="compositionally biased region" description="Basic residues" evidence="1">
    <location>
        <begin position="1"/>
        <end position="21"/>
    </location>
</feature>
<name>A0A066YI36_9ACTN</name>
<feature type="region of interest" description="Disordered" evidence="1">
    <location>
        <begin position="1"/>
        <end position="114"/>
    </location>
</feature>
<dbReference type="InterPro" id="IPR012312">
    <property type="entry name" value="Hemerythrin-like"/>
</dbReference>
<feature type="compositionally biased region" description="Basic residues" evidence="1">
    <location>
        <begin position="72"/>
        <end position="83"/>
    </location>
</feature>
<accession>A0A066YI36</accession>
<protein>
    <recommendedName>
        <fullName evidence="2">Hemerythrin-like domain-containing protein</fullName>
    </recommendedName>
</protein>
<gene>
    <name evidence="3" type="ORF">KCH_72420</name>
</gene>
<dbReference type="EMBL" id="JNBY01000155">
    <property type="protein sequence ID" value="KDN81148.1"/>
    <property type="molecule type" value="Genomic_DNA"/>
</dbReference>
<dbReference type="AlphaFoldDB" id="A0A066YI36"/>
<evidence type="ECO:0000256" key="1">
    <source>
        <dbReference type="SAM" id="MobiDB-lite"/>
    </source>
</evidence>
<organism evidence="3 4">
    <name type="scientific">Kitasatospora cheerisanensis KCTC 2395</name>
    <dbReference type="NCBI Taxonomy" id="1348663"/>
    <lineage>
        <taxon>Bacteria</taxon>
        <taxon>Bacillati</taxon>
        <taxon>Actinomycetota</taxon>
        <taxon>Actinomycetes</taxon>
        <taxon>Kitasatosporales</taxon>
        <taxon>Streptomycetaceae</taxon>
        <taxon>Kitasatospora</taxon>
    </lineage>
</organism>
<feature type="domain" description="Hemerythrin-like" evidence="2">
    <location>
        <begin position="116"/>
        <end position="210"/>
    </location>
</feature>
<feature type="compositionally biased region" description="Pro residues" evidence="1">
    <location>
        <begin position="87"/>
        <end position="98"/>
    </location>
</feature>
<feature type="compositionally biased region" description="Basic residues" evidence="1">
    <location>
        <begin position="30"/>
        <end position="64"/>
    </location>
</feature>
<dbReference type="eggNOG" id="COG3945">
    <property type="taxonomic scope" value="Bacteria"/>
</dbReference>
<evidence type="ECO:0000313" key="3">
    <source>
        <dbReference type="EMBL" id="KDN81148.1"/>
    </source>
</evidence>
<comment type="caution">
    <text evidence="3">The sequence shown here is derived from an EMBL/GenBank/DDBJ whole genome shotgun (WGS) entry which is preliminary data.</text>
</comment>
<proteinExistence type="predicted"/>
<evidence type="ECO:0000313" key="4">
    <source>
        <dbReference type="Proteomes" id="UP000027178"/>
    </source>
</evidence>
<dbReference type="Proteomes" id="UP000027178">
    <property type="component" value="Unassembled WGS sequence"/>
</dbReference>
<dbReference type="Pfam" id="PF01814">
    <property type="entry name" value="Hemerythrin"/>
    <property type="match status" value="1"/>
</dbReference>